<reference evidence="16" key="1">
    <citation type="submission" date="2021-01" db="EMBL/GenBank/DDBJ databases">
        <authorList>
            <person name="Corre E."/>
            <person name="Pelletier E."/>
            <person name="Niang G."/>
            <person name="Scheremetjew M."/>
            <person name="Finn R."/>
            <person name="Kale V."/>
            <person name="Holt S."/>
            <person name="Cochrane G."/>
            <person name="Meng A."/>
            <person name="Brown T."/>
            <person name="Cohen L."/>
        </authorList>
    </citation>
    <scope>NUCLEOTIDE SEQUENCE</scope>
    <source>
        <strain evidence="16">CCMP644</strain>
    </source>
</reference>
<sequence>MSGARVAQPGGGGGNRKSMLKEFNRKLVVNDVAPPQKIKRIDFGVHSEEEVCRMSVVEVKKDEMYSHHPPAPGQASIRQPTLYGPLDKRMGTTDKSQYCATCAEPLQTCAGHFGHIKLTMPVFHQGYFKAIVSVLCCVCKSCARVLLPDDDRASALQFMRRWREDHLRCAARFKSIVEACKKISHCPHCGAPNGPIKRVPASGSRYLVLIHDKYSKHEDEREELHTMLQAEDEYFSLTRRNPELKANVGKATEDLDPIKVLALLKRISDEDVEVLFMSSVHSRPEELILTHLPVPPCCIRPSVAMGVGAGSNEDDLTVIIAEIVKANATLQETMDKGGAIANVMECWGYLQLKIAHYFNSELPGVQQQLSMKSGKRKVMRGFAQRLKGKQGRFRGNLSGKRVDHSGRTVISPDPNLHVRQVAVPVHMAKILTYPERVTRFNVARLKAAVKRGADTWPGATHVLLQGSNTDRKDLRYYSRPEAASKLRIGDVVERHLIDDDVVLFNRQPSLHRNSIMAHRAKVLAWRTLRFNECVCKPYNADFDGDEMNLHVPQTEEARAESLELMGVVNNICTPKDGTPIISATQDFLTGSYLITRKDAFFHRSELSLFCCFMCDACDDFQLPPPAIMKPVKLWTGKQLFNLLMLPRKGAKSVVTGVDVLVNTELGESQYDKKSDTDLYKGRCMCPHDNFVCIRNSELMCGALGKATLGDGNKNSLFYTLIRDCDAETAADRMTRIAKLCSRWIGLHGFTFGLEDVMPTPSILAAKREVMNSAHNTCEELIQSYKEGRLERVPGCDLELSLEQLMGKELDEVRNKVAAAAKKALHFDNKVLVMALCKSKGSNENISQMIGCVGQQKLAGARIPNGFIGRTLPHFGIDSKDPAAKGFVENSFFSGLTPTEFFMHTMTGREGLVDTAVKTAECGYMARRLMKALEDLSIRYDGTVRNSYGQVVQFRYGDDGLDPGLMEGEDGKPLNLSRMMMRSCALISPTGDIQLTQEEACRVCNEWSKTPQPYRRESVGLFKVEGEEWKTAMAPIDGVSKRFLRDLYNYLHENGIINDAEYDGGGEVSKLAQSPTRKQLRHFLDESFRRYRRAVAEPGSAVGAMGAQSIGEPGTQMTLKTFHFAGIASMNVTLGVPRIKEIINASKIISTPVIEVPLDNDKDERNARIIKGKIERTTLGQVAKSIKQIYACERCYVSVKLDTACIQDLQLNLSVHSVRKAVLDDPKLKLKDKHIQIRGKDKLLVYPAHDDKSTESLHFALISLTQLLKNVSVIGIPSIRRAVIQTVEKKGLDPPKRYQLFMEGVGLQEVISTSGVKGTKAQTNHIMEMQNVLGIEAARTSIMREIGNVMGQYGIGIDVRHLMLLADVMTFKGEVLGITRFGLAKMKESVLMLASFEKTVDHLFDAAIHGRSDHIVGVSECIILGAPVQIGTGAFKLLYKNPEGNTLSRRRQPLMSLDTRERNLGIFAGGVV</sequence>
<dbReference type="InterPro" id="IPR042102">
    <property type="entry name" value="RNA_pol_Rpb1_3_sf"/>
</dbReference>
<dbReference type="Pfam" id="PF05000">
    <property type="entry name" value="RNA_pol_Rpb1_4"/>
    <property type="match status" value="1"/>
</dbReference>
<dbReference type="SUPFAM" id="SSF64484">
    <property type="entry name" value="beta and beta-prime subunits of DNA dependent RNA-polymerase"/>
    <property type="match status" value="1"/>
</dbReference>
<feature type="region of interest" description="Disordered" evidence="14">
    <location>
        <begin position="64"/>
        <end position="86"/>
    </location>
</feature>
<dbReference type="Pfam" id="PF04997">
    <property type="entry name" value="RNA_pol_Rpb1_1"/>
    <property type="match status" value="1"/>
</dbReference>
<dbReference type="InterPro" id="IPR015700">
    <property type="entry name" value="RPC1"/>
</dbReference>
<dbReference type="Gene3D" id="2.40.40.20">
    <property type="match status" value="1"/>
</dbReference>
<dbReference type="Pfam" id="PF00623">
    <property type="entry name" value="RNA_pol_Rpb1_2"/>
    <property type="match status" value="1"/>
</dbReference>
<keyword evidence="9" id="KW-0460">Magnesium</keyword>
<name>A0A7S1H221_HEMAN</name>
<proteinExistence type="inferred from homology"/>
<comment type="subcellular location">
    <subcellularLocation>
        <location evidence="1">Nucleus</location>
    </subcellularLocation>
</comment>
<dbReference type="Pfam" id="PF04983">
    <property type="entry name" value="RNA_pol_Rpb1_3"/>
    <property type="match status" value="1"/>
</dbReference>
<keyword evidence="10 13" id="KW-0804">Transcription</keyword>
<dbReference type="InterPro" id="IPR007081">
    <property type="entry name" value="RNA_pol_Rpb1_5"/>
</dbReference>
<keyword evidence="8" id="KW-0862">Zinc</keyword>
<evidence type="ECO:0000256" key="2">
    <source>
        <dbReference type="ARBA" id="ARBA00006460"/>
    </source>
</evidence>
<dbReference type="InterPro" id="IPR044893">
    <property type="entry name" value="RNA_pol_Rpb1_clamp_domain"/>
</dbReference>
<evidence type="ECO:0000256" key="4">
    <source>
        <dbReference type="ARBA" id="ARBA00022478"/>
    </source>
</evidence>
<evidence type="ECO:0000256" key="6">
    <source>
        <dbReference type="ARBA" id="ARBA00022695"/>
    </source>
</evidence>
<gene>
    <name evidence="16" type="ORF">HAND00432_LOCUS14149</name>
</gene>
<comment type="function">
    <text evidence="13">DNA-dependent RNA polymerase catalyzes the transcription of DNA into RNA using the four ribonucleoside triphosphates as substrates.</text>
</comment>
<comment type="subunit">
    <text evidence="3">Component of the RNA polymerase III (Pol III) complex consisting of 17 subunits.</text>
</comment>
<evidence type="ECO:0000259" key="15">
    <source>
        <dbReference type="SMART" id="SM00663"/>
    </source>
</evidence>
<evidence type="ECO:0000256" key="8">
    <source>
        <dbReference type="ARBA" id="ARBA00022833"/>
    </source>
</evidence>
<keyword evidence="11" id="KW-0539">Nucleus</keyword>
<evidence type="ECO:0000256" key="12">
    <source>
        <dbReference type="ARBA" id="ARBA00048552"/>
    </source>
</evidence>
<evidence type="ECO:0000313" key="16">
    <source>
        <dbReference type="EMBL" id="CAD8959805.1"/>
    </source>
</evidence>
<evidence type="ECO:0000256" key="11">
    <source>
        <dbReference type="ARBA" id="ARBA00023242"/>
    </source>
</evidence>
<dbReference type="FunFam" id="1.10.150.390:FF:000004">
    <property type="entry name" value="DNA-directed RNA polymerase subunit"/>
    <property type="match status" value="1"/>
</dbReference>
<dbReference type="PANTHER" id="PTHR48446">
    <property type="entry name" value="DNA-DIRECTED RNA POLYMERASE SUBUNIT BETA' N-TERMINAL SECTION"/>
    <property type="match status" value="1"/>
</dbReference>
<dbReference type="NCBIfam" id="NF006336">
    <property type="entry name" value="PRK08566.1"/>
    <property type="match status" value="1"/>
</dbReference>
<comment type="similarity">
    <text evidence="2 13">Belongs to the RNA polymerase beta' chain family.</text>
</comment>
<protein>
    <recommendedName>
        <fullName evidence="13">DNA-directed RNA polymerase subunit</fullName>
        <ecNumber evidence="13">2.7.7.6</ecNumber>
    </recommendedName>
</protein>
<dbReference type="InterPro" id="IPR006592">
    <property type="entry name" value="RNA_pol_N"/>
</dbReference>
<dbReference type="GO" id="GO:0006351">
    <property type="term" value="P:DNA-templated transcription"/>
    <property type="evidence" value="ECO:0007669"/>
    <property type="project" value="InterPro"/>
</dbReference>
<dbReference type="InterPro" id="IPR007080">
    <property type="entry name" value="RNA_pol_Rpb1_1"/>
</dbReference>
<dbReference type="InterPro" id="IPR038120">
    <property type="entry name" value="Rpb1_funnel_sf"/>
</dbReference>
<dbReference type="InterPro" id="IPR035698">
    <property type="entry name" value="RNAP_III_Rpc1_C"/>
</dbReference>
<dbReference type="InterPro" id="IPR035697">
    <property type="entry name" value="RNAP_III_RPC1_N"/>
</dbReference>
<dbReference type="InterPro" id="IPR007083">
    <property type="entry name" value="RNA_pol_Rpb1_4"/>
</dbReference>
<evidence type="ECO:0000256" key="9">
    <source>
        <dbReference type="ARBA" id="ARBA00022842"/>
    </source>
</evidence>
<dbReference type="EMBL" id="HBFX01023262">
    <property type="protein sequence ID" value="CAD8959805.1"/>
    <property type="molecule type" value="Transcribed_RNA"/>
</dbReference>
<organism evidence="16">
    <name type="scientific">Hemiselmis andersenii</name>
    <name type="common">Cryptophyte alga</name>
    <dbReference type="NCBI Taxonomy" id="464988"/>
    <lineage>
        <taxon>Eukaryota</taxon>
        <taxon>Cryptophyceae</taxon>
        <taxon>Cryptomonadales</taxon>
        <taxon>Hemiselmidaceae</taxon>
        <taxon>Hemiselmis</taxon>
    </lineage>
</organism>
<dbReference type="Gene3D" id="1.10.132.30">
    <property type="match status" value="1"/>
</dbReference>
<keyword evidence="7" id="KW-0479">Metal-binding</keyword>
<comment type="catalytic activity">
    <reaction evidence="12 13">
        <text>RNA(n) + a ribonucleoside 5'-triphosphate = RNA(n+1) + diphosphate</text>
        <dbReference type="Rhea" id="RHEA:21248"/>
        <dbReference type="Rhea" id="RHEA-COMP:14527"/>
        <dbReference type="Rhea" id="RHEA-COMP:17342"/>
        <dbReference type="ChEBI" id="CHEBI:33019"/>
        <dbReference type="ChEBI" id="CHEBI:61557"/>
        <dbReference type="ChEBI" id="CHEBI:140395"/>
        <dbReference type="EC" id="2.7.7.6"/>
    </reaction>
</comment>
<dbReference type="GO" id="GO:0000428">
    <property type="term" value="C:DNA-directed RNA polymerase complex"/>
    <property type="evidence" value="ECO:0007669"/>
    <property type="project" value="UniProtKB-KW"/>
</dbReference>
<evidence type="ECO:0000256" key="14">
    <source>
        <dbReference type="SAM" id="MobiDB-lite"/>
    </source>
</evidence>
<dbReference type="FunFam" id="2.40.40.20:FF:000019">
    <property type="entry name" value="DNA-directed RNA polymerase II subunit RPB1"/>
    <property type="match status" value="1"/>
</dbReference>
<dbReference type="GO" id="GO:0005634">
    <property type="term" value="C:nucleus"/>
    <property type="evidence" value="ECO:0007669"/>
    <property type="project" value="UniProtKB-SubCell"/>
</dbReference>
<dbReference type="EC" id="2.7.7.6" evidence="13"/>
<dbReference type="CDD" id="cd02583">
    <property type="entry name" value="RNAP_III_RPC1_N"/>
    <property type="match status" value="1"/>
</dbReference>
<dbReference type="Gene3D" id="6.10.250.2940">
    <property type="match status" value="1"/>
</dbReference>
<accession>A0A7S1H221</accession>
<dbReference type="Gene3D" id="4.10.860.120">
    <property type="entry name" value="RNA polymerase II, clamp domain"/>
    <property type="match status" value="1"/>
</dbReference>
<dbReference type="GO" id="GO:0003677">
    <property type="term" value="F:DNA binding"/>
    <property type="evidence" value="ECO:0007669"/>
    <property type="project" value="InterPro"/>
</dbReference>
<evidence type="ECO:0000256" key="10">
    <source>
        <dbReference type="ARBA" id="ARBA00023163"/>
    </source>
</evidence>
<feature type="domain" description="RNA polymerase N-terminal" evidence="15">
    <location>
        <begin position="285"/>
        <end position="595"/>
    </location>
</feature>
<evidence type="ECO:0000256" key="1">
    <source>
        <dbReference type="ARBA" id="ARBA00004123"/>
    </source>
</evidence>
<keyword evidence="6 13" id="KW-0548">Nucleotidyltransferase</keyword>
<dbReference type="Gene3D" id="3.30.1490.180">
    <property type="entry name" value="RNA polymerase ii"/>
    <property type="match status" value="1"/>
</dbReference>
<dbReference type="SMART" id="SM00663">
    <property type="entry name" value="RPOLA_N"/>
    <property type="match status" value="1"/>
</dbReference>
<dbReference type="GO" id="GO:0046872">
    <property type="term" value="F:metal ion binding"/>
    <property type="evidence" value="ECO:0007669"/>
    <property type="project" value="UniProtKB-KW"/>
</dbReference>
<evidence type="ECO:0000256" key="7">
    <source>
        <dbReference type="ARBA" id="ARBA00022723"/>
    </source>
</evidence>
<evidence type="ECO:0000256" key="13">
    <source>
        <dbReference type="RuleBase" id="RU004279"/>
    </source>
</evidence>
<dbReference type="GO" id="GO:0003899">
    <property type="term" value="F:DNA-directed RNA polymerase activity"/>
    <property type="evidence" value="ECO:0007669"/>
    <property type="project" value="UniProtKB-EC"/>
</dbReference>
<dbReference type="Gene3D" id="1.10.150.390">
    <property type="match status" value="1"/>
</dbReference>
<dbReference type="Gene3D" id="1.10.274.100">
    <property type="entry name" value="RNA polymerase Rpb1, domain 3"/>
    <property type="match status" value="1"/>
</dbReference>
<dbReference type="Pfam" id="PF04998">
    <property type="entry name" value="RNA_pol_Rpb1_5"/>
    <property type="match status" value="1"/>
</dbReference>
<dbReference type="InterPro" id="IPR007066">
    <property type="entry name" value="RNA_pol_Rpb1_3"/>
</dbReference>
<keyword evidence="5 13" id="KW-0808">Transferase</keyword>
<dbReference type="Gene3D" id="6.20.50.80">
    <property type="match status" value="1"/>
</dbReference>
<keyword evidence="4 13" id="KW-0240">DNA-directed RNA polymerase</keyword>
<dbReference type="CDD" id="cd02736">
    <property type="entry name" value="RNAP_III_Rpc1_C"/>
    <property type="match status" value="1"/>
</dbReference>
<dbReference type="InterPro" id="IPR000722">
    <property type="entry name" value="RNA_pol_asu"/>
</dbReference>
<evidence type="ECO:0000256" key="5">
    <source>
        <dbReference type="ARBA" id="ARBA00022679"/>
    </source>
</evidence>
<evidence type="ECO:0000256" key="3">
    <source>
        <dbReference type="ARBA" id="ARBA00011206"/>
    </source>
</evidence>
<dbReference type="PANTHER" id="PTHR48446:SF1">
    <property type="entry name" value="DNA-DIRECTED RNA POLYMERASE SUBUNIT BETA' N-TERMINAL SECTION"/>
    <property type="match status" value="1"/>
</dbReference>